<accession>A0A192H3V9</accession>
<dbReference type="AlphaFoldDB" id="A0A192H3V9"/>
<reference evidence="1 2" key="1">
    <citation type="submission" date="2016-03" db="EMBL/GenBank/DDBJ databases">
        <title>Pediococcus and Lactobacillus from brewery environment - whole genome sequencing and assembly.</title>
        <authorList>
            <person name="Behr J."/>
            <person name="Geissler A.J."/>
            <person name="Vogel R.F."/>
        </authorList>
    </citation>
    <scope>NUCLEOTIDE SEQUENCE [LARGE SCALE GENOMIC DNA]</scope>
    <source>
        <strain evidence="1 2">TMW 1.1989</strain>
    </source>
</reference>
<protein>
    <submittedName>
        <fullName evidence="1">Uncharacterized protein</fullName>
    </submittedName>
</protein>
<dbReference type="Proteomes" id="UP000078582">
    <property type="component" value="Chromosome"/>
</dbReference>
<dbReference type="STRING" id="375175.AYR53_09945"/>
<dbReference type="OrthoDB" id="2296908at2"/>
<sequence length="106" mass="12257">MEIKQVRLRALGSRIQTSYNKLLTPEDQLNLAAKPQMPLFQINYYLKQVLTRKQLVTVQFNDFDHGGQAAMTGYFNQRGHITFFTSLDQKLIHLVTANAIRYIELA</sequence>
<evidence type="ECO:0000313" key="2">
    <source>
        <dbReference type="Proteomes" id="UP000078582"/>
    </source>
</evidence>
<dbReference type="RefSeq" id="WP_068223846.1">
    <property type="nucleotide sequence ID" value="NZ_CP014623.1"/>
</dbReference>
<dbReference type="GeneID" id="42982577"/>
<dbReference type="KEGG" id="lbt:AYR52_03365"/>
<evidence type="ECO:0000313" key="1">
    <source>
        <dbReference type="EMBL" id="ANK63055.1"/>
    </source>
</evidence>
<keyword evidence="2" id="KW-1185">Reference proteome</keyword>
<gene>
    <name evidence="1" type="ORF">AYR53_09945</name>
</gene>
<proteinExistence type="predicted"/>
<name>A0A192H3V9_9LACO</name>
<dbReference type="EMBL" id="CP014873">
    <property type="protein sequence ID" value="ANK63055.1"/>
    <property type="molecule type" value="Genomic_DNA"/>
</dbReference>
<organism evidence="1 2">
    <name type="scientific">Loigolactobacillus backii</name>
    <dbReference type="NCBI Taxonomy" id="375175"/>
    <lineage>
        <taxon>Bacteria</taxon>
        <taxon>Bacillati</taxon>
        <taxon>Bacillota</taxon>
        <taxon>Bacilli</taxon>
        <taxon>Lactobacillales</taxon>
        <taxon>Lactobacillaceae</taxon>
        <taxon>Loigolactobacillus</taxon>
    </lineage>
</organism>